<evidence type="ECO:0000256" key="7">
    <source>
        <dbReference type="ARBA" id="ARBA00023242"/>
    </source>
</evidence>
<feature type="domain" description="Post-SET" evidence="12">
    <location>
        <begin position="200"/>
        <end position="215"/>
    </location>
</feature>
<dbReference type="STRING" id="1882483.A0A317XV99"/>
<dbReference type="PANTHER" id="PTHR45814">
    <property type="entry name" value="HISTONE-LYSINE N-METHYLTRANSFERASE SETD1"/>
    <property type="match status" value="1"/>
</dbReference>
<evidence type="ECO:0000259" key="12">
    <source>
        <dbReference type="PROSITE" id="PS50868"/>
    </source>
</evidence>
<dbReference type="PROSITE" id="PS50280">
    <property type="entry name" value="SET"/>
    <property type="match status" value="1"/>
</dbReference>
<dbReference type="InterPro" id="IPR046341">
    <property type="entry name" value="SET_dom_sf"/>
</dbReference>
<comment type="catalytic activity">
    <reaction evidence="8">
        <text>L-lysyl(4)-[histone H3] + 3 S-adenosyl-L-methionine = N(6),N(6),N(6)-trimethyl-L-lysyl(4)-[histone H3] + 3 S-adenosyl-L-homocysteine + 3 H(+)</text>
        <dbReference type="Rhea" id="RHEA:60260"/>
        <dbReference type="Rhea" id="RHEA-COMP:15537"/>
        <dbReference type="Rhea" id="RHEA-COMP:15547"/>
        <dbReference type="ChEBI" id="CHEBI:15378"/>
        <dbReference type="ChEBI" id="CHEBI:29969"/>
        <dbReference type="ChEBI" id="CHEBI:57856"/>
        <dbReference type="ChEBI" id="CHEBI:59789"/>
        <dbReference type="ChEBI" id="CHEBI:61961"/>
        <dbReference type="EC" id="2.1.1.354"/>
    </reaction>
</comment>
<evidence type="ECO:0000256" key="6">
    <source>
        <dbReference type="ARBA" id="ARBA00022853"/>
    </source>
</evidence>
<dbReference type="PANTHER" id="PTHR45814:SF2">
    <property type="entry name" value="HISTONE-LYSINE N-METHYLTRANSFERASE SETD1"/>
    <property type="match status" value="1"/>
</dbReference>
<keyword evidence="7" id="KW-0539">Nucleus</keyword>
<dbReference type="EC" id="2.1.1.354" evidence="2"/>
<dbReference type="OrthoDB" id="308383at2759"/>
<dbReference type="InterPro" id="IPR044570">
    <property type="entry name" value="Set1-like"/>
</dbReference>
<comment type="catalytic activity">
    <reaction evidence="9">
        <text>N(6)-methyl-L-lysyl(4)-[histone H3] + S-adenosyl-L-methionine = N(6),N(6)-dimethyl-L-lysyl(4)-[histone H3] + S-adenosyl-L-homocysteine + H(+)</text>
        <dbReference type="Rhea" id="RHEA:60268"/>
        <dbReference type="Rhea" id="RHEA-COMP:15540"/>
        <dbReference type="Rhea" id="RHEA-COMP:15543"/>
        <dbReference type="ChEBI" id="CHEBI:15378"/>
        <dbReference type="ChEBI" id="CHEBI:57856"/>
        <dbReference type="ChEBI" id="CHEBI:59789"/>
        <dbReference type="ChEBI" id="CHEBI:61929"/>
        <dbReference type="ChEBI" id="CHEBI:61976"/>
    </reaction>
</comment>
<feature type="domain" description="SET" evidence="11">
    <location>
        <begin position="74"/>
        <end position="191"/>
    </location>
</feature>
<keyword evidence="3" id="KW-0489">Methyltransferase</keyword>
<dbReference type="AlphaFoldDB" id="A0A317XV99"/>
<dbReference type="GO" id="GO:0032259">
    <property type="term" value="P:methylation"/>
    <property type="evidence" value="ECO:0007669"/>
    <property type="project" value="UniProtKB-KW"/>
</dbReference>
<evidence type="ECO:0000256" key="10">
    <source>
        <dbReference type="ARBA" id="ARBA00049129"/>
    </source>
</evidence>
<comment type="catalytic activity">
    <reaction evidence="10">
        <text>N(6),N(6)-dimethyl-L-lysyl(4)-[histone H3] + S-adenosyl-L-methionine = N(6),N(6),N(6)-trimethyl-L-lysyl(4)-[histone H3] + S-adenosyl-L-homocysteine + H(+)</text>
        <dbReference type="Rhea" id="RHEA:60272"/>
        <dbReference type="Rhea" id="RHEA-COMP:15537"/>
        <dbReference type="Rhea" id="RHEA-COMP:15540"/>
        <dbReference type="ChEBI" id="CHEBI:15378"/>
        <dbReference type="ChEBI" id="CHEBI:57856"/>
        <dbReference type="ChEBI" id="CHEBI:59789"/>
        <dbReference type="ChEBI" id="CHEBI:61961"/>
        <dbReference type="ChEBI" id="CHEBI:61976"/>
    </reaction>
</comment>
<dbReference type="InterPro" id="IPR003616">
    <property type="entry name" value="Post-SET_dom"/>
</dbReference>
<organism evidence="13 14">
    <name type="scientific">Testicularia cyperi</name>
    <dbReference type="NCBI Taxonomy" id="1882483"/>
    <lineage>
        <taxon>Eukaryota</taxon>
        <taxon>Fungi</taxon>
        <taxon>Dikarya</taxon>
        <taxon>Basidiomycota</taxon>
        <taxon>Ustilaginomycotina</taxon>
        <taxon>Ustilaginomycetes</taxon>
        <taxon>Ustilaginales</taxon>
        <taxon>Anthracoideaceae</taxon>
        <taxon>Testicularia</taxon>
    </lineage>
</organism>
<gene>
    <name evidence="13" type="ORF">BCV70DRAFT_156688</name>
</gene>
<dbReference type="Proteomes" id="UP000246740">
    <property type="component" value="Unassembled WGS sequence"/>
</dbReference>
<dbReference type="Pfam" id="PF00856">
    <property type="entry name" value="SET"/>
    <property type="match status" value="1"/>
</dbReference>
<keyword evidence="14" id="KW-1185">Reference proteome</keyword>
<sequence length="215" mass="24392">MYCIAAAKKAAHLPDRNKASAEDDDATAAQHVLHSARNSRADSRRLVLGFEQHKRETATDTDIFKFNQLRTRKKQLKFAKSPIHDWGLYAMEYIPAGDMVIEYVGEVVRQQVADEREKQYERQGNFSTYLFRVDDDLVVDATHKGNIARLMNHCCTPNCTAKILTLNGEKRIVLFAKNPIKPGEELTYDYKFQSSGDDEDAIACLCGSPGCRRFL</sequence>
<dbReference type="GO" id="GO:0140999">
    <property type="term" value="F:histone H3K4 trimethyltransferase activity"/>
    <property type="evidence" value="ECO:0007669"/>
    <property type="project" value="UniProtKB-EC"/>
</dbReference>
<comment type="subcellular location">
    <subcellularLocation>
        <location evidence="1">Nucleus</location>
    </subcellularLocation>
</comment>
<keyword evidence="6" id="KW-0156">Chromatin regulator</keyword>
<dbReference type="InParanoid" id="A0A317XV99"/>
<evidence type="ECO:0000256" key="5">
    <source>
        <dbReference type="ARBA" id="ARBA00022691"/>
    </source>
</evidence>
<evidence type="ECO:0000256" key="4">
    <source>
        <dbReference type="ARBA" id="ARBA00022679"/>
    </source>
</evidence>
<dbReference type="SUPFAM" id="SSF82199">
    <property type="entry name" value="SET domain"/>
    <property type="match status" value="1"/>
</dbReference>
<evidence type="ECO:0000313" key="13">
    <source>
        <dbReference type="EMBL" id="PWZ02214.1"/>
    </source>
</evidence>
<evidence type="ECO:0000256" key="3">
    <source>
        <dbReference type="ARBA" id="ARBA00022603"/>
    </source>
</evidence>
<dbReference type="EMBL" id="KZ819189">
    <property type="protein sequence ID" value="PWZ02214.1"/>
    <property type="molecule type" value="Genomic_DNA"/>
</dbReference>
<keyword evidence="5" id="KW-0949">S-adenosyl-L-methionine</keyword>
<accession>A0A317XV99</accession>
<evidence type="ECO:0000259" key="11">
    <source>
        <dbReference type="PROSITE" id="PS50280"/>
    </source>
</evidence>
<evidence type="ECO:0000256" key="1">
    <source>
        <dbReference type="ARBA" id="ARBA00004123"/>
    </source>
</evidence>
<evidence type="ECO:0000256" key="2">
    <source>
        <dbReference type="ARBA" id="ARBA00012182"/>
    </source>
</evidence>
<dbReference type="SMART" id="SM00317">
    <property type="entry name" value="SET"/>
    <property type="match status" value="1"/>
</dbReference>
<dbReference type="Gene3D" id="2.170.270.10">
    <property type="entry name" value="SET domain"/>
    <property type="match status" value="1"/>
</dbReference>
<name>A0A317XV99_9BASI</name>
<reference evidence="13 14" key="1">
    <citation type="journal article" date="2018" name="Mol. Biol. Evol.">
        <title>Broad Genomic Sampling Reveals a Smut Pathogenic Ancestry of the Fungal Clade Ustilaginomycotina.</title>
        <authorList>
            <person name="Kijpornyongpan T."/>
            <person name="Mondo S.J."/>
            <person name="Barry K."/>
            <person name="Sandor L."/>
            <person name="Lee J."/>
            <person name="Lipzen A."/>
            <person name="Pangilinan J."/>
            <person name="LaButti K."/>
            <person name="Hainaut M."/>
            <person name="Henrissat B."/>
            <person name="Grigoriev I.V."/>
            <person name="Spatafora J.W."/>
            <person name="Aime M.C."/>
        </authorList>
    </citation>
    <scope>NUCLEOTIDE SEQUENCE [LARGE SCALE GENOMIC DNA]</scope>
    <source>
        <strain evidence="13 14">MCA 3645</strain>
    </source>
</reference>
<dbReference type="PROSITE" id="PS50868">
    <property type="entry name" value="POST_SET"/>
    <property type="match status" value="1"/>
</dbReference>
<dbReference type="GO" id="GO:0048188">
    <property type="term" value="C:Set1C/COMPASS complex"/>
    <property type="evidence" value="ECO:0007669"/>
    <property type="project" value="TreeGrafter"/>
</dbReference>
<protein>
    <recommendedName>
        <fullName evidence="2">[histone H3]-lysine(4) N-trimethyltransferase</fullName>
        <ecNumber evidence="2">2.1.1.354</ecNumber>
    </recommendedName>
</protein>
<dbReference type="InterPro" id="IPR001214">
    <property type="entry name" value="SET_dom"/>
</dbReference>
<proteinExistence type="predicted"/>
<evidence type="ECO:0000313" key="14">
    <source>
        <dbReference type="Proteomes" id="UP000246740"/>
    </source>
</evidence>
<evidence type="ECO:0000256" key="9">
    <source>
        <dbReference type="ARBA" id="ARBA00047583"/>
    </source>
</evidence>
<evidence type="ECO:0000256" key="8">
    <source>
        <dbReference type="ARBA" id="ARBA00047571"/>
    </source>
</evidence>
<keyword evidence="4" id="KW-0808">Transferase</keyword>